<organism evidence="2">
    <name type="scientific">Brassica oleracea</name>
    <name type="common">Wild cabbage</name>
    <dbReference type="NCBI Taxonomy" id="3712"/>
    <lineage>
        <taxon>Eukaryota</taxon>
        <taxon>Viridiplantae</taxon>
        <taxon>Streptophyta</taxon>
        <taxon>Embryophyta</taxon>
        <taxon>Tracheophyta</taxon>
        <taxon>Spermatophyta</taxon>
        <taxon>Magnoliopsida</taxon>
        <taxon>eudicotyledons</taxon>
        <taxon>Gunneridae</taxon>
        <taxon>Pentapetalae</taxon>
        <taxon>rosids</taxon>
        <taxon>malvids</taxon>
        <taxon>Brassicales</taxon>
        <taxon>Brassicaceae</taxon>
        <taxon>Brassiceae</taxon>
        <taxon>Brassica</taxon>
    </lineage>
</organism>
<protein>
    <submittedName>
        <fullName evidence="2">Uncharacterized protein</fullName>
    </submittedName>
</protein>
<keyword evidence="1" id="KW-0472">Membrane</keyword>
<accession>A0A3P6F2W0</accession>
<keyword evidence="1" id="KW-0812">Transmembrane</keyword>
<name>A0A3P6F2W0_BRAOL</name>
<feature type="transmembrane region" description="Helical" evidence="1">
    <location>
        <begin position="136"/>
        <end position="153"/>
    </location>
</feature>
<evidence type="ECO:0000313" key="2">
    <source>
        <dbReference type="EMBL" id="VDD37729.1"/>
    </source>
</evidence>
<dbReference type="AlphaFoldDB" id="A0A3P6F2W0"/>
<proteinExistence type="predicted"/>
<evidence type="ECO:0000256" key="1">
    <source>
        <dbReference type="SAM" id="Phobius"/>
    </source>
</evidence>
<dbReference type="EMBL" id="LR031876">
    <property type="protein sequence ID" value="VDD37729.1"/>
    <property type="molecule type" value="Genomic_DNA"/>
</dbReference>
<sequence length="154" mass="17485">MTTNVCVSAFDGIAIQLHDNLFAAGVASHSTNFNHNLLYLLIWFHAHRPNVELSTGFSETERLHVAQAAGQEDSHNMVLPQCPADIVGGTFTFQLKLTDFNFLPKISLSRSHTYLIATSPYLFLILRIRFIHQLHFIGWVCHTWISYLNVVLFT</sequence>
<keyword evidence="1" id="KW-1133">Transmembrane helix</keyword>
<gene>
    <name evidence="2" type="ORF">BOLC7T43289H</name>
</gene>
<reference evidence="2" key="1">
    <citation type="submission" date="2018-11" db="EMBL/GenBank/DDBJ databases">
        <authorList>
            <consortium name="Genoscope - CEA"/>
            <person name="William W."/>
        </authorList>
    </citation>
    <scope>NUCLEOTIDE SEQUENCE</scope>
</reference>